<proteinExistence type="predicted"/>
<accession>A0AA37HJ72</accession>
<name>A0AA37HJ72_9HYPH</name>
<keyword evidence="2" id="KW-1185">Reference proteome</keyword>
<evidence type="ECO:0000313" key="2">
    <source>
        <dbReference type="Proteomes" id="UP001055286"/>
    </source>
</evidence>
<dbReference type="EMBL" id="BPQJ01000078">
    <property type="protein sequence ID" value="GJD66748.1"/>
    <property type="molecule type" value="Genomic_DNA"/>
</dbReference>
<gene>
    <name evidence="1" type="ORF">MPEAHAMD_6946</name>
</gene>
<protein>
    <submittedName>
        <fullName evidence="1">Uncharacterized protein</fullName>
    </submittedName>
</protein>
<dbReference type="AlphaFoldDB" id="A0AA37HJ72"/>
<dbReference type="RefSeq" id="WP_273557203.1">
    <property type="nucleotide sequence ID" value="NZ_BPQJ01000078.1"/>
</dbReference>
<dbReference type="Proteomes" id="UP001055286">
    <property type="component" value="Unassembled WGS sequence"/>
</dbReference>
<comment type="caution">
    <text evidence="1">The sequence shown here is derived from an EMBL/GenBank/DDBJ whole genome shotgun (WGS) entry which is preliminary data.</text>
</comment>
<sequence>MASIRIKPTQDGTYTLYRNGDAVSTGLTREQADQLALVLRCVEH</sequence>
<reference evidence="1" key="2">
    <citation type="submission" date="2021-08" db="EMBL/GenBank/DDBJ databases">
        <authorList>
            <person name="Tani A."/>
            <person name="Ola A."/>
            <person name="Ogura Y."/>
            <person name="Katsura K."/>
            <person name="Hayashi T."/>
        </authorList>
    </citation>
    <scope>NUCLEOTIDE SEQUENCE</scope>
    <source>
        <strain evidence="1">JCM 32048</strain>
    </source>
</reference>
<reference evidence="1" key="1">
    <citation type="journal article" date="2016" name="Front. Microbiol.">
        <title>Genome Sequence of the Piezophilic, Mesophilic Sulfate-Reducing Bacterium Desulfovibrio indicus J2T.</title>
        <authorList>
            <person name="Cao J."/>
            <person name="Maignien L."/>
            <person name="Shao Z."/>
            <person name="Alain K."/>
            <person name="Jebbar M."/>
        </authorList>
    </citation>
    <scope>NUCLEOTIDE SEQUENCE</scope>
    <source>
        <strain evidence="1">JCM 32048</strain>
    </source>
</reference>
<organism evidence="1 2">
    <name type="scientific">Methylobacterium frigidaeris</name>
    <dbReference type="NCBI Taxonomy" id="2038277"/>
    <lineage>
        <taxon>Bacteria</taxon>
        <taxon>Pseudomonadati</taxon>
        <taxon>Pseudomonadota</taxon>
        <taxon>Alphaproteobacteria</taxon>
        <taxon>Hyphomicrobiales</taxon>
        <taxon>Methylobacteriaceae</taxon>
        <taxon>Methylobacterium</taxon>
    </lineage>
</organism>
<evidence type="ECO:0000313" key="1">
    <source>
        <dbReference type="EMBL" id="GJD66748.1"/>
    </source>
</evidence>